<dbReference type="Proteomes" id="UP001497516">
    <property type="component" value="Chromosome 10"/>
</dbReference>
<organism evidence="1 2">
    <name type="scientific">Linum trigynum</name>
    <dbReference type="NCBI Taxonomy" id="586398"/>
    <lineage>
        <taxon>Eukaryota</taxon>
        <taxon>Viridiplantae</taxon>
        <taxon>Streptophyta</taxon>
        <taxon>Embryophyta</taxon>
        <taxon>Tracheophyta</taxon>
        <taxon>Spermatophyta</taxon>
        <taxon>Magnoliopsida</taxon>
        <taxon>eudicotyledons</taxon>
        <taxon>Gunneridae</taxon>
        <taxon>Pentapetalae</taxon>
        <taxon>rosids</taxon>
        <taxon>fabids</taxon>
        <taxon>Malpighiales</taxon>
        <taxon>Linaceae</taxon>
        <taxon>Linum</taxon>
    </lineage>
</organism>
<protein>
    <submittedName>
        <fullName evidence="1">Uncharacterized protein</fullName>
    </submittedName>
</protein>
<evidence type="ECO:0000313" key="1">
    <source>
        <dbReference type="EMBL" id="CAL1360664.1"/>
    </source>
</evidence>
<gene>
    <name evidence="1" type="ORF">LTRI10_LOCUS8085</name>
</gene>
<accession>A0AAV2CWH7</accession>
<reference evidence="1 2" key="1">
    <citation type="submission" date="2024-04" db="EMBL/GenBank/DDBJ databases">
        <authorList>
            <person name="Fracassetti M."/>
        </authorList>
    </citation>
    <scope>NUCLEOTIDE SEQUENCE [LARGE SCALE GENOMIC DNA]</scope>
</reference>
<dbReference type="EMBL" id="OZ034814">
    <property type="protein sequence ID" value="CAL1360664.1"/>
    <property type="molecule type" value="Genomic_DNA"/>
</dbReference>
<name>A0AAV2CWH7_9ROSI</name>
<dbReference type="AlphaFoldDB" id="A0AAV2CWH7"/>
<sequence>MPKEEGGIGFRDLGGFSVALLARRLWSLAQRPETLAAKVLRAKYHKNSSILDASVGYRPSFIWRSLMGVQEFLMSRLRWRIGDGTGVRIWGDRWIPGVPHNYVDTAPRGLEVDASVCGLINPDTNQWDRTIVESCFTTTTA</sequence>
<keyword evidence="2" id="KW-1185">Reference proteome</keyword>
<proteinExistence type="predicted"/>
<evidence type="ECO:0000313" key="2">
    <source>
        <dbReference type="Proteomes" id="UP001497516"/>
    </source>
</evidence>